<evidence type="ECO:0000313" key="6">
    <source>
        <dbReference type="EMBL" id="RJF97904.1"/>
    </source>
</evidence>
<keyword evidence="4" id="KW-0456">Lyase</keyword>
<reference evidence="7" key="1">
    <citation type="submission" date="2018-09" db="EMBL/GenBank/DDBJ databases">
        <authorList>
            <person name="Zhu H."/>
        </authorList>
    </citation>
    <scope>NUCLEOTIDE SEQUENCE [LARGE SCALE GENOMIC DNA]</scope>
    <source>
        <strain evidence="7">K1R23-30</strain>
    </source>
</reference>
<name>A0A3A3FRN1_9BURK</name>
<evidence type="ECO:0000313" key="7">
    <source>
        <dbReference type="Proteomes" id="UP000265955"/>
    </source>
</evidence>
<dbReference type="GO" id="GO:0016846">
    <property type="term" value="F:carbon-sulfur lyase activity"/>
    <property type="evidence" value="ECO:0007669"/>
    <property type="project" value="InterPro"/>
</dbReference>
<organism evidence="6 7">
    <name type="scientific">Noviherbaspirillum saxi</name>
    <dbReference type="NCBI Taxonomy" id="2320863"/>
    <lineage>
        <taxon>Bacteria</taxon>
        <taxon>Pseudomonadati</taxon>
        <taxon>Pseudomonadota</taxon>
        <taxon>Betaproteobacteria</taxon>
        <taxon>Burkholderiales</taxon>
        <taxon>Oxalobacteraceae</taxon>
        <taxon>Noviherbaspirillum</taxon>
    </lineage>
</organism>
<dbReference type="RefSeq" id="WP_119767849.1">
    <property type="nucleotide sequence ID" value="NZ_QYUO01000001.1"/>
</dbReference>
<accession>A0A3A3FRN1</accession>
<dbReference type="Proteomes" id="UP000265955">
    <property type="component" value="Unassembled WGS sequence"/>
</dbReference>
<evidence type="ECO:0000256" key="1">
    <source>
        <dbReference type="ARBA" id="ARBA00005495"/>
    </source>
</evidence>
<dbReference type="AlphaFoldDB" id="A0A3A3FRN1"/>
<proteinExistence type="inferred from homology"/>
<dbReference type="PANTHER" id="PTHR33337:SF40">
    <property type="entry name" value="CENP-V_GFA DOMAIN-CONTAINING PROTEIN-RELATED"/>
    <property type="match status" value="1"/>
</dbReference>
<evidence type="ECO:0000259" key="5">
    <source>
        <dbReference type="PROSITE" id="PS51891"/>
    </source>
</evidence>
<dbReference type="InterPro" id="IPR011057">
    <property type="entry name" value="Mss4-like_sf"/>
</dbReference>
<evidence type="ECO:0000256" key="4">
    <source>
        <dbReference type="ARBA" id="ARBA00023239"/>
    </source>
</evidence>
<dbReference type="SUPFAM" id="SSF51316">
    <property type="entry name" value="Mss4-like"/>
    <property type="match status" value="1"/>
</dbReference>
<comment type="similarity">
    <text evidence="1">Belongs to the Gfa family.</text>
</comment>
<dbReference type="EMBL" id="QYUO01000001">
    <property type="protein sequence ID" value="RJF97904.1"/>
    <property type="molecule type" value="Genomic_DNA"/>
</dbReference>
<dbReference type="PROSITE" id="PS51891">
    <property type="entry name" value="CENP_V_GFA"/>
    <property type="match status" value="1"/>
</dbReference>
<dbReference type="Pfam" id="PF04828">
    <property type="entry name" value="GFA"/>
    <property type="match status" value="1"/>
</dbReference>
<keyword evidence="2" id="KW-0479">Metal-binding</keyword>
<keyword evidence="7" id="KW-1185">Reference proteome</keyword>
<dbReference type="PANTHER" id="PTHR33337">
    <property type="entry name" value="GFA DOMAIN-CONTAINING PROTEIN"/>
    <property type="match status" value="1"/>
</dbReference>
<dbReference type="InterPro" id="IPR006913">
    <property type="entry name" value="CENP-V/GFA"/>
</dbReference>
<feature type="domain" description="CENP-V/GFA" evidence="5">
    <location>
        <begin position="2"/>
        <end position="105"/>
    </location>
</feature>
<dbReference type="OrthoDB" id="327703at2"/>
<dbReference type="GO" id="GO:0046872">
    <property type="term" value="F:metal ion binding"/>
    <property type="evidence" value="ECO:0007669"/>
    <property type="project" value="UniProtKB-KW"/>
</dbReference>
<evidence type="ECO:0000256" key="3">
    <source>
        <dbReference type="ARBA" id="ARBA00022833"/>
    </source>
</evidence>
<gene>
    <name evidence="6" type="ORF">D3871_04735</name>
</gene>
<keyword evidence="3" id="KW-0862">Zinc</keyword>
<evidence type="ECO:0000256" key="2">
    <source>
        <dbReference type="ARBA" id="ARBA00022723"/>
    </source>
</evidence>
<sequence>MLKGGCFCGQIRYEADGTPCNETSCHCAICRRTTGAAFVTWFSMRRAQFRIVSGEPKRFKSTANATRSFCAVCGTQLTFETEDYPDEIDVTTCSLDDPESVPPKDHTYTRSRLGWIKLSDQLPQHQKARTP</sequence>
<protein>
    <submittedName>
        <fullName evidence="6">GFA family protein</fullName>
    </submittedName>
</protein>
<comment type="caution">
    <text evidence="6">The sequence shown here is derived from an EMBL/GenBank/DDBJ whole genome shotgun (WGS) entry which is preliminary data.</text>
</comment>
<dbReference type="Gene3D" id="3.90.1590.10">
    <property type="entry name" value="glutathione-dependent formaldehyde- activating enzyme (gfa)"/>
    <property type="match status" value="1"/>
</dbReference>